<reference evidence="2" key="1">
    <citation type="submission" date="2014-09" db="EMBL/GenBank/DDBJ databases">
        <authorList>
            <person name="Mudge J."/>
            <person name="Ramaraj T."/>
            <person name="Lindquist I.E."/>
            <person name="Bharti A.K."/>
            <person name="Sundararajan A."/>
            <person name="Cameron C.T."/>
            <person name="Woodward J.E."/>
            <person name="May G.D."/>
            <person name="Brubaker C."/>
            <person name="Broadhvest J."/>
            <person name="Wilkins T.A."/>
        </authorList>
    </citation>
    <scope>NUCLEOTIDE SEQUENCE</scope>
    <source>
        <strain evidence="2">cv. AKA8401</strain>
    </source>
</reference>
<protein>
    <submittedName>
        <fullName evidence="1">Uncharacterized protein</fullName>
    </submittedName>
</protein>
<dbReference type="Proteomes" id="UP000032142">
    <property type="component" value="Unassembled WGS sequence"/>
</dbReference>
<keyword evidence="2" id="KW-1185">Reference proteome</keyword>
<gene>
    <name evidence="1" type="ORF">F383_37681</name>
</gene>
<accession>A0A0B0M830</accession>
<evidence type="ECO:0000313" key="2">
    <source>
        <dbReference type="Proteomes" id="UP000032142"/>
    </source>
</evidence>
<name>A0A0B0M830_GOSAR</name>
<evidence type="ECO:0000313" key="1">
    <source>
        <dbReference type="EMBL" id="KHF98227.1"/>
    </source>
</evidence>
<dbReference type="AlphaFoldDB" id="A0A0B0M830"/>
<proteinExistence type="predicted"/>
<comment type="caution">
    <text evidence="1">The sequence shown here is derived from an EMBL/GenBank/DDBJ whole genome shotgun (WGS) entry which is preliminary data.</text>
</comment>
<sequence length="38" mass="4277">MRTGWGHGVRGLWRYGTAVVEVWVYCPVAVEAQERGVT</sequence>
<dbReference type="EMBL" id="JRRC01033077">
    <property type="protein sequence ID" value="KHF98227.1"/>
    <property type="molecule type" value="Genomic_DNA"/>
</dbReference>
<organism evidence="1 2">
    <name type="scientific">Gossypium arboreum</name>
    <name type="common">Tree cotton</name>
    <name type="synonym">Gossypium nanking</name>
    <dbReference type="NCBI Taxonomy" id="29729"/>
    <lineage>
        <taxon>Eukaryota</taxon>
        <taxon>Viridiplantae</taxon>
        <taxon>Streptophyta</taxon>
        <taxon>Embryophyta</taxon>
        <taxon>Tracheophyta</taxon>
        <taxon>Spermatophyta</taxon>
        <taxon>Magnoliopsida</taxon>
        <taxon>eudicotyledons</taxon>
        <taxon>Gunneridae</taxon>
        <taxon>Pentapetalae</taxon>
        <taxon>rosids</taxon>
        <taxon>malvids</taxon>
        <taxon>Malvales</taxon>
        <taxon>Malvaceae</taxon>
        <taxon>Malvoideae</taxon>
        <taxon>Gossypium</taxon>
    </lineage>
</organism>